<accession>A0AAD7TC82</accession>
<organism evidence="1 2">
    <name type="scientific">Aldrovandia affinis</name>
    <dbReference type="NCBI Taxonomy" id="143900"/>
    <lineage>
        <taxon>Eukaryota</taxon>
        <taxon>Metazoa</taxon>
        <taxon>Chordata</taxon>
        <taxon>Craniata</taxon>
        <taxon>Vertebrata</taxon>
        <taxon>Euteleostomi</taxon>
        <taxon>Actinopterygii</taxon>
        <taxon>Neopterygii</taxon>
        <taxon>Teleostei</taxon>
        <taxon>Notacanthiformes</taxon>
        <taxon>Halosauridae</taxon>
        <taxon>Aldrovandia</taxon>
    </lineage>
</organism>
<comment type="caution">
    <text evidence="1">The sequence shown here is derived from an EMBL/GenBank/DDBJ whole genome shotgun (WGS) entry which is preliminary data.</text>
</comment>
<protein>
    <submittedName>
        <fullName evidence="1">Uncharacterized protein</fullName>
    </submittedName>
</protein>
<dbReference type="InterPro" id="IPR036770">
    <property type="entry name" value="Ankyrin_rpt-contain_sf"/>
</dbReference>
<sequence>MASSRKWEQDLNWLVPLSVPWQQRCPADGADQQGVTTLHVAAEKGAIEVSWLLLQEAGLNGLTPLDLCRHGTTFRCVCASSQRLRSTASVVVGL</sequence>
<proteinExistence type="predicted"/>
<dbReference type="Proteomes" id="UP001221898">
    <property type="component" value="Unassembled WGS sequence"/>
</dbReference>
<gene>
    <name evidence="1" type="ORF">AAFF_G00139490</name>
</gene>
<evidence type="ECO:0000313" key="2">
    <source>
        <dbReference type="Proteomes" id="UP001221898"/>
    </source>
</evidence>
<dbReference type="Gene3D" id="1.25.40.20">
    <property type="entry name" value="Ankyrin repeat-containing domain"/>
    <property type="match status" value="1"/>
</dbReference>
<dbReference type="EMBL" id="JAINUG010000002">
    <property type="protein sequence ID" value="KAJ8418240.1"/>
    <property type="molecule type" value="Genomic_DNA"/>
</dbReference>
<dbReference type="SUPFAM" id="SSF48403">
    <property type="entry name" value="Ankyrin repeat"/>
    <property type="match status" value="1"/>
</dbReference>
<dbReference type="AlphaFoldDB" id="A0AAD7TC82"/>
<reference evidence="1" key="1">
    <citation type="journal article" date="2023" name="Science">
        <title>Genome structures resolve the early diversification of teleost fishes.</title>
        <authorList>
            <person name="Parey E."/>
            <person name="Louis A."/>
            <person name="Montfort J."/>
            <person name="Bouchez O."/>
            <person name="Roques C."/>
            <person name="Iampietro C."/>
            <person name="Lluch J."/>
            <person name="Castinel A."/>
            <person name="Donnadieu C."/>
            <person name="Desvignes T."/>
            <person name="Floi Bucao C."/>
            <person name="Jouanno E."/>
            <person name="Wen M."/>
            <person name="Mejri S."/>
            <person name="Dirks R."/>
            <person name="Jansen H."/>
            <person name="Henkel C."/>
            <person name="Chen W.J."/>
            <person name="Zahm M."/>
            <person name="Cabau C."/>
            <person name="Klopp C."/>
            <person name="Thompson A.W."/>
            <person name="Robinson-Rechavi M."/>
            <person name="Braasch I."/>
            <person name="Lecointre G."/>
            <person name="Bobe J."/>
            <person name="Postlethwait J.H."/>
            <person name="Berthelot C."/>
            <person name="Roest Crollius H."/>
            <person name="Guiguen Y."/>
        </authorList>
    </citation>
    <scope>NUCLEOTIDE SEQUENCE</scope>
    <source>
        <strain evidence="1">NC1722</strain>
    </source>
</reference>
<evidence type="ECO:0000313" key="1">
    <source>
        <dbReference type="EMBL" id="KAJ8418240.1"/>
    </source>
</evidence>
<name>A0AAD7TC82_9TELE</name>
<keyword evidence="2" id="KW-1185">Reference proteome</keyword>